<feature type="compositionally biased region" description="Polar residues" evidence="1">
    <location>
        <begin position="9"/>
        <end position="38"/>
    </location>
</feature>
<feature type="region of interest" description="Disordered" evidence="1">
    <location>
        <begin position="144"/>
        <end position="163"/>
    </location>
</feature>
<protein>
    <submittedName>
        <fullName evidence="2">Uncharacterized protein</fullName>
    </submittedName>
</protein>
<gene>
    <name evidence="2" type="ORF">HID58_072684</name>
</gene>
<proteinExistence type="predicted"/>
<organism evidence="2 3">
    <name type="scientific">Brassica napus</name>
    <name type="common">Rape</name>
    <dbReference type="NCBI Taxonomy" id="3708"/>
    <lineage>
        <taxon>Eukaryota</taxon>
        <taxon>Viridiplantae</taxon>
        <taxon>Streptophyta</taxon>
        <taxon>Embryophyta</taxon>
        <taxon>Tracheophyta</taxon>
        <taxon>Spermatophyta</taxon>
        <taxon>Magnoliopsida</taxon>
        <taxon>eudicotyledons</taxon>
        <taxon>Gunneridae</taxon>
        <taxon>Pentapetalae</taxon>
        <taxon>rosids</taxon>
        <taxon>malvids</taxon>
        <taxon>Brassicales</taxon>
        <taxon>Brassicaceae</taxon>
        <taxon>Brassiceae</taxon>
        <taxon>Brassica</taxon>
    </lineage>
</organism>
<keyword evidence="3" id="KW-1185">Reference proteome</keyword>
<reference evidence="2 3" key="1">
    <citation type="submission" date="2021-05" db="EMBL/GenBank/DDBJ databases">
        <title>Genome Assembly of Synthetic Allotetraploid Brassica napus Reveals Homoeologous Exchanges between Subgenomes.</title>
        <authorList>
            <person name="Davis J.T."/>
        </authorList>
    </citation>
    <scope>NUCLEOTIDE SEQUENCE [LARGE SCALE GENOMIC DNA]</scope>
    <source>
        <strain evidence="3">cv. Da-Ae</strain>
        <tissue evidence="2">Seedling</tissue>
    </source>
</reference>
<name>A0ABQ7Z547_BRANA</name>
<accession>A0ABQ7Z547</accession>
<evidence type="ECO:0000313" key="3">
    <source>
        <dbReference type="Proteomes" id="UP000824890"/>
    </source>
</evidence>
<feature type="region of interest" description="Disordered" evidence="1">
    <location>
        <begin position="1"/>
        <end position="45"/>
    </location>
</feature>
<evidence type="ECO:0000313" key="2">
    <source>
        <dbReference type="EMBL" id="KAH0875322.1"/>
    </source>
</evidence>
<sequence length="254" mass="27858">MRKAIASSPVKSTASVAATGGTPFSSRTGGTPLSSPTYRSVDDTDIAADVETSSVNVAGRSKRKIQDEGAETRKKKLLCKRTTEKKQSIDRETKSFIEGLVHSSVNSLGDILRAQMASMESMFKERMGNMESEVSQLREAISLSAEGSVPKSKTDEDPPKTKTVQAPAKKKVNQAQAPAKKKDGIKNETHVFKWVDEALVDEIQKVEAEQGRITEAIEDLKMSMKKTVEEEVRKQKNPLELCCLGIILWIFGKA</sequence>
<dbReference type="EMBL" id="JAGKQM010000016">
    <property type="protein sequence ID" value="KAH0875322.1"/>
    <property type="molecule type" value="Genomic_DNA"/>
</dbReference>
<comment type="caution">
    <text evidence="2">The sequence shown here is derived from an EMBL/GenBank/DDBJ whole genome shotgun (WGS) entry which is preliminary data.</text>
</comment>
<evidence type="ECO:0000256" key="1">
    <source>
        <dbReference type="SAM" id="MobiDB-lite"/>
    </source>
</evidence>
<dbReference type="Proteomes" id="UP000824890">
    <property type="component" value="Unassembled WGS sequence"/>
</dbReference>